<accession>A0AAD6RID9</accession>
<dbReference type="InterPro" id="IPR047129">
    <property type="entry name" value="PPA2-like"/>
</dbReference>
<organism evidence="2 3">
    <name type="scientific">Populus alba x Populus x berolinensis</name>
    <dbReference type="NCBI Taxonomy" id="444605"/>
    <lineage>
        <taxon>Eukaryota</taxon>
        <taxon>Viridiplantae</taxon>
        <taxon>Streptophyta</taxon>
        <taxon>Embryophyta</taxon>
        <taxon>Tracheophyta</taxon>
        <taxon>Spermatophyta</taxon>
        <taxon>Magnoliopsida</taxon>
        <taxon>eudicotyledons</taxon>
        <taxon>Gunneridae</taxon>
        <taxon>Pentapetalae</taxon>
        <taxon>rosids</taxon>
        <taxon>fabids</taxon>
        <taxon>Malpighiales</taxon>
        <taxon>Salicaceae</taxon>
        <taxon>Saliceae</taxon>
        <taxon>Populus</taxon>
    </lineage>
</organism>
<dbReference type="SUPFAM" id="SSF56300">
    <property type="entry name" value="Metallo-dependent phosphatases"/>
    <property type="match status" value="1"/>
</dbReference>
<evidence type="ECO:0000256" key="1">
    <source>
        <dbReference type="SAM" id="MobiDB-lite"/>
    </source>
</evidence>
<evidence type="ECO:0000313" key="3">
    <source>
        <dbReference type="Proteomes" id="UP001164929"/>
    </source>
</evidence>
<dbReference type="Proteomes" id="UP001164929">
    <property type="component" value="Chromosome 1"/>
</dbReference>
<evidence type="ECO:0000313" key="2">
    <source>
        <dbReference type="EMBL" id="KAJ7009468.1"/>
    </source>
</evidence>
<reference evidence="2 3" key="1">
    <citation type="journal article" date="2023" name="Mol. Ecol. Resour.">
        <title>Chromosome-level genome assembly of a triploid poplar Populus alba 'Berolinensis'.</title>
        <authorList>
            <person name="Chen S."/>
            <person name="Yu Y."/>
            <person name="Wang X."/>
            <person name="Wang S."/>
            <person name="Zhang T."/>
            <person name="Zhou Y."/>
            <person name="He R."/>
            <person name="Meng N."/>
            <person name="Wang Y."/>
            <person name="Liu W."/>
            <person name="Liu Z."/>
            <person name="Liu J."/>
            <person name="Guo Q."/>
            <person name="Huang H."/>
            <person name="Sederoff R.R."/>
            <person name="Wang G."/>
            <person name="Qu G."/>
            <person name="Chen S."/>
        </authorList>
    </citation>
    <scope>NUCLEOTIDE SEQUENCE [LARGE SCALE GENOMIC DNA]</scope>
    <source>
        <strain evidence="2">SC-2020</strain>
    </source>
</reference>
<sequence length="142" mass="16471">MKSREDLETNEQEISTKRKHSSNSSNNSISQQDLEGEDEDDFDLTLSLSFGPLRSKKKTALKTLQNHIYHCRCHHLLIVLFYSLQEQKVVTIFNAPNYCYRCGNMASILEVDDCKGHTFIQFEPAPRRGEPDVTRRTPDYFL</sequence>
<keyword evidence="3" id="KW-1185">Reference proteome</keyword>
<dbReference type="AlphaFoldDB" id="A0AAD6RID9"/>
<dbReference type="InterPro" id="IPR029052">
    <property type="entry name" value="Metallo-depent_PP-like"/>
</dbReference>
<dbReference type="EMBL" id="JAQIZT010000001">
    <property type="protein sequence ID" value="KAJ7009468.1"/>
    <property type="molecule type" value="Genomic_DNA"/>
</dbReference>
<dbReference type="PANTHER" id="PTHR45619">
    <property type="entry name" value="SERINE/THREONINE-PROTEIN PHOSPHATASE PP2A-RELATED"/>
    <property type="match status" value="1"/>
</dbReference>
<dbReference type="GO" id="GO:0004722">
    <property type="term" value="F:protein serine/threonine phosphatase activity"/>
    <property type="evidence" value="ECO:0007669"/>
    <property type="project" value="InterPro"/>
</dbReference>
<dbReference type="Gene3D" id="3.60.21.10">
    <property type="match status" value="1"/>
</dbReference>
<name>A0AAD6RID9_9ROSI</name>
<gene>
    <name evidence="2" type="ORF">NC653_000221</name>
</gene>
<feature type="region of interest" description="Disordered" evidence="1">
    <location>
        <begin position="1"/>
        <end position="37"/>
    </location>
</feature>
<comment type="caution">
    <text evidence="2">The sequence shown here is derived from an EMBL/GenBank/DDBJ whole genome shotgun (WGS) entry which is preliminary data.</text>
</comment>
<proteinExistence type="predicted"/>
<protein>
    <submittedName>
        <fullName evidence="2">Uncharacterized protein</fullName>
    </submittedName>
</protein>